<name>A0ABP0U2W3_9BRYO</name>
<dbReference type="EMBL" id="OZ019910">
    <property type="protein sequence ID" value="CAK9211556.1"/>
    <property type="molecule type" value="Genomic_DNA"/>
</dbReference>
<reference evidence="4" key="1">
    <citation type="submission" date="2024-02" db="EMBL/GenBank/DDBJ databases">
        <authorList>
            <consortium name="ELIXIR-Norway"/>
            <consortium name="Elixir Norway"/>
        </authorList>
    </citation>
    <scope>NUCLEOTIDE SEQUENCE</scope>
</reference>
<feature type="transmembrane region" description="Helical" evidence="2">
    <location>
        <begin position="80"/>
        <end position="101"/>
    </location>
</feature>
<keyword evidence="2" id="KW-0812">Transmembrane</keyword>
<feature type="transmembrane region" description="Helical" evidence="2">
    <location>
        <begin position="6"/>
        <end position="26"/>
    </location>
</feature>
<accession>A0ABP0U2W3</accession>
<dbReference type="InterPro" id="IPR053973">
    <property type="entry name" value="ERMP1-like_C"/>
</dbReference>
<keyword evidence="5" id="KW-1185">Reference proteome</keyword>
<sequence length="251" mass="27524">MLGYVLPGMFFAAYMCYYMGICIQFVTEKMGMSGTFPLPYAFYVADGILAIVVGYFVSLAVGPILPILGNWLGKPPTIRFLLYLSIASAAISSQFFPYSAATPKRVIMSHSFKTSGTSQIIETEQGDEKKAAVGSGSRQIHLEINLGSLDHIWSTVMNITGPLASWSFAGEKLPKTESVPGGPPSYISRLSGNSLGGRWQFWLEAYSLEPLIIELVVLDQQLDEETQRIIDLFPSWVAVVAGTSYLSTYFV</sequence>
<keyword evidence="2" id="KW-1133">Transmembrane helix</keyword>
<feature type="transmembrane region" description="Helical" evidence="2">
    <location>
        <begin position="38"/>
        <end position="68"/>
    </location>
</feature>
<comment type="similarity">
    <text evidence="1">Belongs to the peptidase M28 family.</text>
</comment>
<keyword evidence="2" id="KW-0472">Membrane</keyword>
<organism evidence="4 5">
    <name type="scientific">Sphagnum troendelagicum</name>
    <dbReference type="NCBI Taxonomy" id="128251"/>
    <lineage>
        <taxon>Eukaryota</taxon>
        <taxon>Viridiplantae</taxon>
        <taxon>Streptophyta</taxon>
        <taxon>Embryophyta</taxon>
        <taxon>Bryophyta</taxon>
        <taxon>Sphagnophytina</taxon>
        <taxon>Sphagnopsida</taxon>
        <taxon>Sphagnales</taxon>
        <taxon>Sphagnaceae</taxon>
        <taxon>Sphagnum</taxon>
    </lineage>
</organism>
<evidence type="ECO:0000256" key="1">
    <source>
        <dbReference type="ARBA" id="ARBA00010918"/>
    </source>
</evidence>
<dbReference type="Pfam" id="PF22248">
    <property type="entry name" value="ERMP1_C"/>
    <property type="match status" value="1"/>
</dbReference>
<evidence type="ECO:0000259" key="3">
    <source>
        <dbReference type="Pfam" id="PF22248"/>
    </source>
</evidence>
<evidence type="ECO:0000256" key="2">
    <source>
        <dbReference type="SAM" id="Phobius"/>
    </source>
</evidence>
<evidence type="ECO:0000313" key="4">
    <source>
        <dbReference type="EMBL" id="CAK9211556.1"/>
    </source>
</evidence>
<feature type="domain" description="Endoplasmic reticulum metallopeptidase 1-like C-terminal" evidence="3">
    <location>
        <begin position="129"/>
        <end position="249"/>
    </location>
</feature>
<dbReference type="Proteomes" id="UP001497512">
    <property type="component" value="Chromosome 18"/>
</dbReference>
<protein>
    <recommendedName>
        <fullName evidence="3">Endoplasmic reticulum metallopeptidase 1-like C-terminal domain-containing protein</fullName>
    </recommendedName>
</protein>
<gene>
    <name evidence="4" type="ORF">CSSPTR1EN2_LOCUS10786</name>
</gene>
<evidence type="ECO:0000313" key="5">
    <source>
        <dbReference type="Proteomes" id="UP001497512"/>
    </source>
</evidence>
<proteinExistence type="inferred from homology"/>